<feature type="transmembrane region" description="Helical" evidence="1">
    <location>
        <begin position="325"/>
        <end position="344"/>
    </location>
</feature>
<feature type="transmembrane region" description="Helical" evidence="1">
    <location>
        <begin position="356"/>
        <end position="376"/>
    </location>
</feature>
<keyword evidence="1" id="KW-0472">Membrane</keyword>
<dbReference type="KEGG" id="daa:AKL17_1343"/>
<sequence length="596" mass="62484">MRDSTTTEPATSFTPERLRLAGFGALAGLCGWLLTDVLAEDLGGTRLHLLLTVLAGVFFADALAMAGQMRARAAVAGAALVALPVAGLALWASTRFDTVEEMLRSPHQILAGLLLAALPVPFLIARGTGIGTGWRDYPALFLAAWNIVVRYAAAWLFTGVVWAVVFLSDTLLSLVGITIIDWLIDEVALVPWVLTGAALGLGLAVVAELAELVSPYLVLRLLRLLLPPLLAVMVVFVAALPFRGLSGLFGSYSAAATLMAIAMGGVSLISIVVDQSQAEAARSPLMRAAARGTALLLPVLAGLALWAVLLRVGQYGLTPERVAGGVAGLVVLGYALLYALSVLAGRAAWMDRIRQANIAMALAVMAAAALWLTPLLNAEALSARDQLARFQDGRLSVVQLPLREMRWDWGRPGAAALAELGAITGHPDQAALDARLADALSSTERYASYTEPAGAPTMDALRASLTVLPAGREAPDWVLGGLRQWETDSWLDSCARSDEAGRPGCVLVIGDFLTTAPGEEALLFLHGGGDSVIRQGFISSRGTDFRASAIFVAPSAEDPGARALFAALHSGEFSIGPTSVSALHVGAAEVLLMPWP</sequence>
<reference evidence="2 3" key="1">
    <citation type="submission" date="2015-09" db="EMBL/GenBank/DDBJ databases">
        <title>Complete genome sequence of Defluviimonas alba cai42t isolated from an oilfield in Xinjiang.</title>
        <authorList>
            <person name="Geng S."/>
            <person name="Pan X."/>
            <person name="Wu X."/>
        </authorList>
    </citation>
    <scope>NUCLEOTIDE SEQUENCE [LARGE SCALE GENOMIC DNA]</scope>
    <source>
        <strain evidence="3">cai42</strain>
    </source>
</reference>
<evidence type="ECO:0000313" key="3">
    <source>
        <dbReference type="Proteomes" id="UP000076128"/>
    </source>
</evidence>
<feature type="transmembrane region" description="Helical" evidence="1">
    <location>
        <begin position="252"/>
        <end position="273"/>
    </location>
</feature>
<feature type="transmembrane region" description="Helical" evidence="1">
    <location>
        <begin position="105"/>
        <end position="125"/>
    </location>
</feature>
<keyword evidence="1" id="KW-1133">Transmembrane helix</keyword>
<dbReference type="PATRIC" id="fig|1335048.3.peg.1396"/>
<evidence type="ECO:0000256" key="1">
    <source>
        <dbReference type="SAM" id="Phobius"/>
    </source>
</evidence>
<feature type="transmembrane region" description="Helical" evidence="1">
    <location>
        <begin position="221"/>
        <end position="240"/>
    </location>
</feature>
<accession>A0A159Z338</accession>
<dbReference type="EMBL" id="CP012661">
    <property type="protein sequence ID" value="AMY68598.1"/>
    <property type="molecule type" value="Genomic_DNA"/>
</dbReference>
<feature type="transmembrane region" description="Helical" evidence="1">
    <location>
        <begin position="137"/>
        <end position="167"/>
    </location>
</feature>
<organism evidence="2 3">
    <name type="scientific">Frigidibacter mobilis</name>
    <dbReference type="NCBI Taxonomy" id="1335048"/>
    <lineage>
        <taxon>Bacteria</taxon>
        <taxon>Pseudomonadati</taxon>
        <taxon>Pseudomonadota</taxon>
        <taxon>Alphaproteobacteria</taxon>
        <taxon>Rhodobacterales</taxon>
        <taxon>Paracoccaceae</taxon>
        <taxon>Frigidibacter</taxon>
    </lineage>
</organism>
<keyword evidence="3" id="KW-1185">Reference proteome</keyword>
<dbReference type="Proteomes" id="UP000076128">
    <property type="component" value="Chromosome"/>
</dbReference>
<protein>
    <recommendedName>
        <fullName evidence="4">DUF4153 domain-containing protein</fullName>
    </recommendedName>
</protein>
<dbReference type="AlphaFoldDB" id="A0A159Z338"/>
<dbReference type="RefSeq" id="WP_066811722.1">
    <property type="nucleotide sequence ID" value="NZ_CP012661.1"/>
</dbReference>
<gene>
    <name evidence="2" type="ORF">AKL17_1343</name>
</gene>
<keyword evidence="1" id="KW-0812">Transmembrane</keyword>
<proteinExistence type="predicted"/>
<dbReference type="STRING" id="1335048.AKL17_1343"/>
<feature type="transmembrane region" description="Helical" evidence="1">
    <location>
        <begin position="73"/>
        <end position="93"/>
    </location>
</feature>
<feature type="transmembrane region" description="Helical" evidence="1">
    <location>
        <begin position="20"/>
        <end position="39"/>
    </location>
</feature>
<name>A0A159Z338_9RHOB</name>
<evidence type="ECO:0008006" key="4">
    <source>
        <dbReference type="Google" id="ProtNLM"/>
    </source>
</evidence>
<feature type="transmembrane region" description="Helical" evidence="1">
    <location>
        <begin position="294"/>
        <end position="313"/>
    </location>
</feature>
<evidence type="ECO:0000313" key="2">
    <source>
        <dbReference type="EMBL" id="AMY68598.1"/>
    </source>
</evidence>
<dbReference type="OrthoDB" id="7402611at2"/>
<feature type="transmembrane region" description="Helical" evidence="1">
    <location>
        <begin position="187"/>
        <end position="209"/>
    </location>
</feature>
<feature type="transmembrane region" description="Helical" evidence="1">
    <location>
        <begin position="45"/>
        <end position="66"/>
    </location>
</feature>